<dbReference type="GO" id="GO:0006865">
    <property type="term" value="P:amino acid transport"/>
    <property type="evidence" value="ECO:0007669"/>
    <property type="project" value="TreeGrafter"/>
</dbReference>
<dbReference type="GO" id="GO:0005576">
    <property type="term" value="C:extracellular region"/>
    <property type="evidence" value="ECO:0007669"/>
    <property type="project" value="TreeGrafter"/>
</dbReference>
<feature type="chain" id="PRO_5042536485" evidence="4">
    <location>
        <begin position="28"/>
        <end position="308"/>
    </location>
</feature>
<evidence type="ECO:0000256" key="1">
    <source>
        <dbReference type="ARBA" id="ARBA00010333"/>
    </source>
</evidence>
<gene>
    <name evidence="6" type="ORF">QO001_004799</name>
</gene>
<dbReference type="AlphaFoldDB" id="A0AAJ1TYE7"/>
<organism evidence="6 7">
    <name type="scientific">Methylobacterium brachiatum</name>
    <dbReference type="NCBI Taxonomy" id="269660"/>
    <lineage>
        <taxon>Bacteria</taxon>
        <taxon>Pseudomonadati</taxon>
        <taxon>Pseudomonadota</taxon>
        <taxon>Alphaproteobacteria</taxon>
        <taxon>Hyphomicrobiales</taxon>
        <taxon>Methylobacteriaceae</taxon>
        <taxon>Methylobacterium</taxon>
    </lineage>
</organism>
<evidence type="ECO:0000313" key="6">
    <source>
        <dbReference type="EMBL" id="MDQ0545852.1"/>
    </source>
</evidence>
<feature type="signal peptide" evidence="4">
    <location>
        <begin position="1"/>
        <end position="27"/>
    </location>
</feature>
<dbReference type="EMBL" id="JAUSWL010000010">
    <property type="protein sequence ID" value="MDQ0545852.1"/>
    <property type="molecule type" value="Genomic_DNA"/>
</dbReference>
<dbReference type="PANTHER" id="PTHR30085:SF2">
    <property type="entry name" value="GLUTAMATE_ASPARTATE IMPORT SOLUTE-BINDING PROTEIN"/>
    <property type="match status" value="1"/>
</dbReference>
<proteinExistence type="inferred from homology"/>
<feature type="domain" description="Solute-binding protein family 3/N-terminal" evidence="5">
    <location>
        <begin position="43"/>
        <end position="280"/>
    </location>
</feature>
<keyword evidence="3 4" id="KW-0732">Signal</keyword>
<dbReference type="Gene3D" id="3.40.190.10">
    <property type="entry name" value="Periplasmic binding protein-like II"/>
    <property type="match status" value="2"/>
</dbReference>
<dbReference type="SMART" id="SM00062">
    <property type="entry name" value="PBPb"/>
    <property type="match status" value="1"/>
</dbReference>
<dbReference type="InterPro" id="IPR051455">
    <property type="entry name" value="Bact_solute-bind_prot3"/>
</dbReference>
<dbReference type="CDD" id="cd13688">
    <property type="entry name" value="PBP2_GltI_DEBP"/>
    <property type="match status" value="1"/>
</dbReference>
<protein>
    <submittedName>
        <fullName evidence="6">Glutamate/aspartate transport system substrate-binding protein</fullName>
    </submittedName>
</protein>
<evidence type="ECO:0000256" key="4">
    <source>
        <dbReference type="SAM" id="SignalP"/>
    </source>
</evidence>
<dbReference type="InterPro" id="IPR001638">
    <property type="entry name" value="Solute-binding_3/MltF_N"/>
</dbReference>
<name>A0AAJ1TYE7_9HYPH</name>
<sequence>MSAMRCGSVLAGVLALALAGLPRPAAAIEVLTGTLKRVAERGEIVLGYRESSVPFSFVEGKHRDGSPRVIGYAIDLCGEIADDIQAAIGRKVAVRYEPVTAETRIPALTSGKIDLECGSTTANAERRRSVAFSPVDYISATQLLVKKGSGIASYRDLGGKTVVVTAGTTNEKAVRDLLAKLKIQAQIVTAPDHAASYAMVKAGQADAFATDDVLLYGLIATDSQDGATYTVLPDKLSYEPYGIMFRKDDPELAGIVTQTFTRLAESRELRWTYERWFLKRLPNGERLDIPMSNDLRTSFQLMGLDAQE</sequence>
<accession>A0AAJ1TYE7</accession>
<dbReference type="PANTHER" id="PTHR30085">
    <property type="entry name" value="AMINO ACID ABC TRANSPORTER PERMEASE"/>
    <property type="match status" value="1"/>
</dbReference>
<keyword evidence="2" id="KW-0813">Transport</keyword>
<dbReference type="RefSeq" id="WP_230367302.1">
    <property type="nucleotide sequence ID" value="NZ_JAJALK010000011.1"/>
</dbReference>
<reference evidence="6" key="1">
    <citation type="submission" date="2023-07" db="EMBL/GenBank/DDBJ databases">
        <title>Genomic Encyclopedia of Type Strains, Phase IV (KMG-IV): sequencing the most valuable type-strain genomes for metagenomic binning, comparative biology and taxonomic classification.</title>
        <authorList>
            <person name="Goeker M."/>
        </authorList>
    </citation>
    <scope>NUCLEOTIDE SEQUENCE</scope>
    <source>
        <strain evidence="6">DSM 19569</strain>
    </source>
</reference>
<dbReference type="Proteomes" id="UP001223420">
    <property type="component" value="Unassembled WGS sequence"/>
</dbReference>
<dbReference type="GO" id="GO:0030288">
    <property type="term" value="C:outer membrane-bounded periplasmic space"/>
    <property type="evidence" value="ECO:0007669"/>
    <property type="project" value="TreeGrafter"/>
</dbReference>
<evidence type="ECO:0000256" key="2">
    <source>
        <dbReference type="ARBA" id="ARBA00022448"/>
    </source>
</evidence>
<comment type="similarity">
    <text evidence="1">Belongs to the bacterial solute-binding protein 3 family.</text>
</comment>
<dbReference type="SUPFAM" id="SSF53850">
    <property type="entry name" value="Periplasmic binding protein-like II"/>
    <property type="match status" value="1"/>
</dbReference>
<evidence type="ECO:0000259" key="5">
    <source>
        <dbReference type="SMART" id="SM00062"/>
    </source>
</evidence>
<comment type="caution">
    <text evidence="6">The sequence shown here is derived from an EMBL/GenBank/DDBJ whole genome shotgun (WGS) entry which is preliminary data.</text>
</comment>
<dbReference type="Pfam" id="PF00497">
    <property type="entry name" value="SBP_bac_3"/>
    <property type="match status" value="1"/>
</dbReference>
<evidence type="ECO:0000256" key="3">
    <source>
        <dbReference type="ARBA" id="ARBA00022729"/>
    </source>
</evidence>
<evidence type="ECO:0000313" key="7">
    <source>
        <dbReference type="Proteomes" id="UP001223420"/>
    </source>
</evidence>